<organism evidence="1 2">
    <name type="scientific">Microbacter margulisiae</name>
    <dbReference type="NCBI Taxonomy" id="1350067"/>
    <lineage>
        <taxon>Bacteria</taxon>
        <taxon>Pseudomonadati</taxon>
        <taxon>Bacteroidota</taxon>
        <taxon>Bacteroidia</taxon>
        <taxon>Bacteroidales</taxon>
        <taxon>Porphyromonadaceae</taxon>
        <taxon>Microbacter</taxon>
    </lineage>
</organism>
<comment type="caution">
    <text evidence="1">The sequence shown here is derived from an EMBL/GenBank/DDBJ whole genome shotgun (WGS) entry which is preliminary data.</text>
</comment>
<evidence type="ECO:0000313" key="1">
    <source>
        <dbReference type="EMBL" id="MBB3185925.1"/>
    </source>
</evidence>
<protein>
    <submittedName>
        <fullName evidence="1">Uncharacterized protein</fullName>
    </submittedName>
</protein>
<dbReference type="RefSeq" id="WP_281370782.1">
    <property type="nucleotide sequence ID" value="NZ_JACHYB010000001.1"/>
</dbReference>
<dbReference type="EMBL" id="JACHYB010000001">
    <property type="protein sequence ID" value="MBB3185925.1"/>
    <property type="molecule type" value="Genomic_DNA"/>
</dbReference>
<dbReference type="Proteomes" id="UP000544222">
    <property type="component" value="Unassembled WGS sequence"/>
</dbReference>
<proteinExistence type="predicted"/>
<keyword evidence="2" id="KW-1185">Reference proteome</keyword>
<gene>
    <name evidence="1" type="ORF">FHX64_000088</name>
</gene>
<name>A0A7W5DNM4_9PORP</name>
<dbReference type="AlphaFoldDB" id="A0A7W5DNM4"/>
<evidence type="ECO:0000313" key="2">
    <source>
        <dbReference type="Proteomes" id="UP000544222"/>
    </source>
</evidence>
<accession>A0A7W5DNM4</accession>
<reference evidence="1 2" key="1">
    <citation type="submission" date="2020-08" db="EMBL/GenBank/DDBJ databases">
        <title>Genomic Encyclopedia of Type Strains, Phase IV (KMG-IV): sequencing the most valuable type-strain genomes for metagenomic binning, comparative biology and taxonomic classification.</title>
        <authorList>
            <person name="Goeker M."/>
        </authorList>
    </citation>
    <scope>NUCLEOTIDE SEQUENCE [LARGE SCALE GENOMIC DNA]</scope>
    <source>
        <strain evidence="1 2">DSM 27471</strain>
    </source>
</reference>
<sequence length="40" mass="4380">MKTSEKWRRILFVVGIIALFFGAVDPLEGSVVIVAGSLFI</sequence>